<dbReference type="STRING" id="1802440.A2569_02825"/>
<comment type="caution">
    <text evidence="1">The sequence shown here is derived from an EMBL/GenBank/DDBJ whole genome shotgun (WGS) entry which is preliminary data.</text>
</comment>
<accession>A0A1G2QJU5</accession>
<gene>
    <name evidence="1" type="ORF">A2569_02825</name>
</gene>
<dbReference type="Proteomes" id="UP000177090">
    <property type="component" value="Unassembled WGS sequence"/>
</dbReference>
<sequence>MKNWIPTRKEGRRRDIVRSASLTALLAVLAFVAIPYTEKLLVRGALYLIDPLWQAKREALLPSPGFGALFAEKARLIQERDALIARLAAFNAVTLERDQLKRDNALLRGIKEAYPHALPLILPVIAYPNQSLYDTLIVDLTGVPDAESRLRNFVYTNGVVIGTLTSAEENIGKVTLLSTSGNLTNAQVGSSNIGSALTGKGGGSFTMSIPFDAEVAVGDVAFIPLAQGAAGAIVSTVERIESAQESRLRLRTPVNIYSLRFVELRP</sequence>
<name>A0A1G2QJU5_9BACT</name>
<proteinExistence type="predicted"/>
<dbReference type="EMBL" id="MHTL01000007">
    <property type="protein sequence ID" value="OHA60885.1"/>
    <property type="molecule type" value="Genomic_DNA"/>
</dbReference>
<reference evidence="1 2" key="1">
    <citation type="journal article" date="2016" name="Nat. Commun.">
        <title>Thousands of microbial genomes shed light on interconnected biogeochemical processes in an aquifer system.</title>
        <authorList>
            <person name="Anantharaman K."/>
            <person name="Brown C.T."/>
            <person name="Hug L.A."/>
            <person name="Sharon I."/>
            <person name="Castelle C.J."/>
            <person name="Probst A.J."/>
            <person name="Thomas B.C."/>
            <person name="Singh A."/>
            <person name="Wilkins M.J."/>
            <person name="Karaoz U."/>
            <person name="Brodie E.L."/>
            <person name="Williams K.H."/>
            <person name="Hubbard S.S."/>
            <person name="Banfield J.F."/>
        </authorList>
    </citation>
    <scope>NUCLEOTIDE SEQUENCE [LARGE SCALE GENOMIC DNA]</scope>
</reference>
<evidence type="ECO:0008006" key="3">
    <source>
        <dbReference type="Google" id="ProtNLM"/>
    </source>
</evidence>
<evidence type="ECO:0000313" key="1">
    <source>
        <dbReference type="EMBL" id="OHA60885.1"/>
    </source>
</evidence>
<organism evidence="1 2">
    <name type="scientific">Candidatus Vogelbacteria bacterium RIFOXYD1_FULL_51_18</name>
    <dbReference type="NCBI Taxonomy" id="1802440"/>
    <lineage>
        <taxon>Bacteria</taxon>
        <taxon>Candidatus Vogeliibacteriota</taxon>
    </lineage>
</organism>
<dbReference type="AlphaFoldDB" id="A0A1G2QJU5"/>
<evidence type="ECO:0000313" key="2">
    <source>
        <dbReference type="Proteomes" id="UP000177090"/>
    </source>
</evidence>
<protein>
    <recommendedName>
        <fullName evidence="3">Cell shape-determining protein MreC</fullName>
    </recommendedName>
</protein>